<evidence type="ECO:0000313" key="2">
    <source>
        <dbReference type="Proteomes" id="UP000026915"/>
    </source>
</evidence>
<dbReference type="HOGENOM" id="CLU_511341_0_0_1"/>
<accession>A0A061FY83</accession>
<dbReference type="PANTHER" id="PTHR33116">
    <property type="entry name" value="REVERSE TRANSCRIPTASE ZINC-BINDING DOMAIN-CONTAINING PROTEIN-RELATED-RELATED"/>
    <property type="match status" value="1"/>
</dbReference>
<proteinExistence type="predicted"/>
<dbReference type="Gramene" id="EOY19749">
    <property type="protein sequence ID" value="EOY19749"/>
    <property type="gene ID" value="TCM_045057"/>
</dbReference>
<dbReference type="PANTHER" id="PTHR33116:SF75">
    <property type="entry name" value="RIBONUCLEASE H PROTEIN"/>
    <property type="match status" value="1"/>
</dbReference>
<sequence>MVAQKWSSTLVNGTSGFCLKVKLNRLKTHLKHWNKVSFGNIDDTINELENKVEEFDIICNLKDLTDNECLAQKQVVQQLCARPRSVLVITTSLESQLMVHGSLIRQSSHDAQNLEALISMEELKFAIWSCDGSKAPGPDGFNLNFFKHYWSFIKSELFDFISDFMTRGKLDKGINSSFIALIPKTPNPTALTEYWPISLINSLYKILAKLLANRLFRGISITSFGLSLSHLQFVNDTIIFMHADTQGALNLKWMLHYFELASGLHINFQKLSAFLIGISNSLGNELSALLHCKVGSLPLSYLGIPLGANPKRASTWDPIVNRFKKKLALWQRKYLSLGEQLTNERSQKLNGPRSNASYGWRSLTLSLRKSSSLHVESVSPPTSFVVCGVANLRNAVRTSFSPAHSVGEFGDMFLNGGESLGVLRVLYPLLCKRGMVALLGIRASKGVDAIEDMGWWIDPHLSSRRKAPHHHRVGTSWSPPPTELMAILKALKLFTATPYTSSPLIIESDSCVVLSWVYSVEKRPGTNEVSITS</sequence>
<keyword evidence="2" id="KW-1185">Reference proteome</keyword>
<dbReference type="eggNOG" id="KOG1075">
    <property type="taxonomic scope" value="Eukaryota"/>
</dbReference>
<protein>
    <recommendedName>
        <fullName evidence="3">Reverse transcriptase domain-containing protein</fullName>
    </recommendedName>
</protein>
<dbReference type="Proteomes" id="UP000026915">
    <property type="component" value="Chromosome 10"/>
</dbReference>
<organism evidence="1 2">
    <name type="scientific">Theobroma cacao</name>
    <name type="common">Cacao</name>
    <name type="synonym">Cocoa</name>
    <dbReference type="NCBI Taxonomy" id="3641"/>
    <lineage>
        <taxon>Eukaryota</taxon>
        <taxon>Viridiplantae</taxon>
        <taxon>Streptophyta</taxon>
        <taxon>Embryophyta</taxon>
        <taxon>Tracheophyta</taxon>
        <taxon>Spermatophyta</taxon>
        <taxon>Magnoliopsida</taxon>
        <taxon>eudicotyledons</taxon>
        <taxon>Gunneridae</taxon>
        <taxon>Pentapetalae</taxon>
        <taxon>rosids</taxon>
        <taxon>malvids</taxon>
        <taxon>Malvales</taxon>
        <taxon>Malvaceae</taxon>
        <taxon>Byttnerioideae</taxon>
        <taxon>Theobroma</taxon>
    </lineage>
</organism>
<gene>
    <name evidence="1" type="ORF">TCM_045057</name>
</gene>
<evidence type="ECO:0000313" key="1">
    <source>
        <dbReference type="EMBL" id="EOY19749.1"/>
    </source>
</evidence>
<dbReference type="EMBL" id="CM001888">
    <property type="protein sequence ID" value="EOY19749.1"/>
    <property type="molecule type" value="Genomic_DNA"/>
</dbReference>
<evidence type="ECO:0008006" key="3">
    <source>
        <dbReference type="Google" id="ProtNLM"/>
    </source>
</evidence>
<reference evidence="1 2" key="1">
    <citation type="journal article" date="2013" name="Genome Biol.">
        <title>The genome sequence of the most widely cultivated cacao type and its use to identify candidate genes regulating pod color.</title>
        <authorList>
            <person name="Motamayor J.C."/>
            <person name="Mockaitis K."/>
            <person name="Schmutz J."/>
            <person name="Haiminen N."/>
            <person name="Iii D.L."/>
            <person name="Cornejo O."/>
            <person name="Findley S.D."/>
            <person name="Zheng P."/>
            <person name="Utro F."/>
            <person name="Royaert S."/>
            <person name="Saski C."/>
            <person name="Jenkins J."/>
            <person name="Podicheti R."/>
            <person name="Zhao M."/>
            <person name="Scheffler B.E."/>
            <person name="Stack J.C."/>
            <person name="Feltus F.A."/>
            <person name="Mustiga G.M."/>
            <person name="Amores F."/>
            <person name="Phillips W."/>
            <person name="Marelli J.P."/>
            <person name="May G.D."/>
            <person name="Shapiro H."/>
            <person name="Ma J."/>
            <person name="Bustamante C.D."/>
            <person name="Schnell R.J."/>
            <person name="Main D."/>
            <person name="Gilbert D."/>
            <person name="Parida L."/>
            <person name="Kuhn D.N."/>
        </authorList>
    </citation>
    <scope>NUCLEOTIDE SEQUENCE [LARGE SCALE GENOMIC DNA]</scope>
    <source>
        <strain evidence="2">cv. Matina 1-6</strain>
    </source>
</reference>
<dbReference type="InParanoid" id="A0A061FY83"/>
<name>A0A061FY83_THECC</name>
<dbReference type="AlphaFoldDB" id="A0A061FY83"/>